<feature type="domain" description="LIM zinc-binding" evidence="4">
    <location>
        <begin position="117"/>
        <end position="154"/>
    </location>
</feature>
<evidence type="ECO:0000256" key="2">
    <source>
        <dbReference type="ARBA" id="ARBA00022833"/>
    </source>
</evidence>
<comment type="caution">
    <text evidence="5">The sequence shown here is derived from an EMBL/GenBank/DDBJ whole genome shotgun (WGS) entry which is preliminary data.</text>
</comment>
<evidence type="ECO:0000256" key="1">
    <source>
        <dbReference type="ARBA" id="ARBA00022723"/>
    </source>
</evidence>
<reference evidence="5 6" key="1">
    <citation type="submission" date="2021-06" db="EMBL/GenBank/DDBJ databases">
        <title>A haploid diamondback moth (Plutella xylostella L.) genome assembly resolves 31 chromosomes and identifies a diamide resistance mutation.</title>
        <authorList>
            <person name="Ward C.M."/>
            <person name="Perry K.D."/>
            <person name="Baker G."/>
            <person name="Powis K."/>
            <person name="Heckel D.G."/>
            <person name="Baxter S.W."/>
        </authorList>
    </citation>
    <scope>NUCLEOTIDE SEQUENCE [LARGE SCALE GENOMIC DNA]</scope>
    <source>
        <strain evidence="5 6">LV</strain>
        <tissue evidence="5">Single pupa</tissue>
    </source>
</reference>
<name>A0ABQ7PZR0_PLUXY</name>
<dbReference type="InterPro" id="IPR001781">
    <property type="entry name" value="Znf_LIM"/>
</dbReference>
<keyword evidence="2" id="KW-0862">Zinc</keyword>
<sequence length="167" mass="20065">MGNINSAEIQNSSSLLSIKDPPIKDEVPKNKTKGCLQFRKKRDRKNQVKLLYEEFIKFRDLILDHMENQNEFRKYVELVVPEWQRLSKLYDSVEVLAQKLRRNRNNFPRGIKGQMICSRCNNRFENISTKNCGRSYRTSRHRGHVICNLCYKKFKKISKRKIHSYYY</sequence>
<evidence type="ECO:0000256" key="3">
    <source>
        <dbReference type="ARBA" id="ARBA00023038"/>
    </source>
</evidence>
<evidence type="ECO:0000259" key="4">
    <source>
        <dbReference type="PROSITE" id="PS00478"/>
    </source>
</evidence>
<evidence type="ECO:0000313" key="6">
    <source>
        <dbReference type="Proteomes" id="UP000823941"/>
    </source>
</evidence>
<proteinExistence type="predicted"/>
<dbReference type="PROSITE" id="PS00478">
    <property type="entry name" value="LIM_DOMAIN_1"/>
    <property type="match status" value="1"/>
</dbReference>
<protein>
    <recommendedName>
        <fullName evidence="4">LIM zinc-binding domain-containing protein</fullName>
    </recommendedName>
</protein>
<gene>
    <name evidence="5" type="ORF">JYU34_020110</name>
</gene>
<keyword evidence="1" id="KW-0479">Metal-binding</keyword>
<dbReference type="EMBL" id="JAHIBW010000027">
    <property type="protein sequence ID" value="KAG7297143.1"/>
    <property type="molecule type" value="Genomic_DNA"/>
</dbReference>
<accession>A0ABQ7PZR0</accession>
<keyword evidence="3" id="KW-0440">LIM domain</keyword>
<dbReference type="Proteomes" id="UP000823941">
    <property type="component" value="Chromosome 27"/>
</dbReference>
<keyword evidence="6" id="KW-1185">Reference proteome</keyword>
<evidence type="ECO:0000313" key="5">
    <source>
        <dbReference type="EMBL" id="KAG7297143.1"/>
    </source>
</evidence>
<organism evidence="5 6">
    <name type="scientific">Plutella xylostella</name>
    <name type="common">Diamondback moth</name>
    <name type="synonym">Plutella maculipennis</name>
    <dbReference type="NCBI Taxonomy" id="51655"/>
    <lineage>
        <taxon>Eukaryota</taxon>
        <taxon>Metazoa</taxon>
        <taxon>Ecdysozoa</taxon>
        <taxon>Arthropoda</taxon>
        <taxon>Hexapoda</taxon>
        <taxon>Insecta</taxon>
        <taxon>Pterygota</taxon>
        <taxon>Neoptera</taxon>
        <taxon>Endopterygota</taxon>
        <taxon>Lepidoptera</taxon>
        <taxon>Glossata</taxon>
        <taxon>Ditrysia</taxon>
        <taxon>Yponomeutoidea</taxon>
        <taxon>Plutellidae</taxon>
        <taxon>Plutella</taxon>
    </lineage>
</organism>